<comment type="similarity">
    <text evidence="1">Belongs to the NmrA-type oxidoreductase family.</text>
</comment>
<dbReference type="GO" id="GO:0005634">
    <property type="term" value="C:nucleus"/>
    <property type="evidence" value="ECO:0007669"/>
    <property type="project" value="TreeGrafter"/>
</dbReference>
<dbReference type="InterPro" id="IPR051164">
    <property type="entry name" value="NmrA-like_oxidored"/>
</dbReference>
<dbReference type="Gene3D" id="3.40.50.720">
    <property type="entry name" value="NAD(P)-binding Rossmann-like Domain"/>
    <property type="match status" value="1"/>
</dbReference>
<keyword evidence="2" id="KW-0521">NADP</keyword>
<reference evidence="4" key="1">
    <citation type="journal article" date="2023" name="Mol. Phylogenet. Evol.">
        <title>Genome-scale phylogeny and comparative genomics of the fungal order Sordariales.</title>
        <authorList>
            <person name="Hensen N."/>
            <person name="Bonometti L."/>
            <person name="Westerberg I."/>
            <person name="Brannstrom I.O."/>
            <person name="Guillou S."/>
            <person name="Cros-Aarteil S."/>
            <person name="Calhoun S."/>
            <person name="Haridas S."/>
            <person name="Kuo A."/>
            <person name="Mondo S."/>
            <person name="Pangilinan J."/>
            <person name="Riley R."/>
            <person name="LaButti K."/>
            <person name="Andreopoulos B."/>
            <person name="Lipzen A."/>
            <person name="Chen C."/>
            <person name="Yan M."/>
            <person name="Daum C."/>
            <person name="Ng V."/>
            <person name="Clum A."/>
            <person name="Steindorff A."/>
            <person name="Ohm R.A."/>
            <person name="Martin F."/>
            <person name="Silar P."/>
            <person name="Natvig D.O."/>
            <person name="Lalanne C."/>
            <person name="Gautier V."/>
            <person name="Ament-Velasquez S.L."/>
            <person name="Kruys A."/>
            <person name="Hutchinson M.I."/>
            <person name="Powell A.J."/>
            <person name="Barry K."/>
            <person name="Miller A.N."/>
            <person name="Grigoriev I.V."/>
            <person name="Debuchy R."/>
            <person name="Gladieux P."/>
            <person name="Hiltunen Thoren M."/>
            <person name="Johannesson H."/>
        </authorList>
    </citation>
    <scope>NUCLEOTIDE SEQUENCE</scope>
    <source>
        <strain evidence="4">PSN293</strain>
    </source>
</reference>
<comment type="caution">
    <text evidence="4">The sequence shown here is derived from an EMBL/GenBank/DDBJ whole genome shotgun (WGS) entry which is preliminary data.</text>
</comment>
<accession>A0AAN6Y2K9</accession>
<dbReference type="PANTHER" id="PTHR42748">
    <property type="entry name" value="NITROGEN METABOLITE REPRESSION PROTEIN NMRA FAMILY MEMBER"/>
    <property type="match status" value="1"/>
</dbReference>
<reference evidence="4" key="2">
    <citation type="submission" date="2023-05" db="EMBL/GenBank/DDBJ databases">
        <authorList>
            <consortium name="Lawrence Berkeley National Laboratory"/>
            <person name="Steindorff A."/>
            <person name="Hensen N."/>
            <person name="Bonometti L."/>
            <person name="Westerberg I."/>
            <person name="Brannstrom I.O."/>
            <person name="Guillou S."/>
            <person name="Cros-Aarteil S."/>
            <person name="Calhoun S."/>
            <person name="Haridas S."/>
            <person name="Kuo A."/>
            <person name="Mondo S."/>
            <person name="Pangilinan J."/>
            <person name="Riley R."/>
            <person name="Labutti K."/>
            <person name="Andreopoulos B."/>
            <person name="Lipzen A."/>
            <person name="Chen C."/>
            <person name="Yanf M."/>
            <person name="Daum C."/>
            <person name="Ng V."/>
            <person name="Clum A."/>
            <person name="Ohm R."/>
            <person name="Martin F."/>
            <person name="Silar P."/>
            <person name="Natvig D."/>
            <person name="Lalanne C."/>
            <person name="Gautier V."/>
            <person name="Ament-Velasquez S.L."/>
            <person name="Kruys A."/>
            <person name="Hutchinson M.I."/>
            <person name="Powell A.J."/>
            <person name="Barry K."/>
            <person name="Miller A.N."/>
            <person name="Grigoriev I.V."/>
            <person name="Debuchy R."/>
            <person name="Gladieux P."/>
            <person name="Thoren M.H."/>
            <person name="Johannesson H."/>
        </authorList>
    </citation>
    <scope>NUCLEOTIDE SEQUENCE</scope>
    <source>
        <strain evidence="4">PSN293</strain>
    </source>
</reference>
<dbReference type="EMBL" id="MU858152">
    <property type="protein sequence ID" value="KAK4211304.1"/>
    <property type="molecule type" value="Genomic_DNA"/>
</dbReference>
<dbReference type="PANTHER" id="PTHR42748:SF28">
    <property type="entry name" value="NMRA-LIKE DOMAIN-CONTAINING PROTEIN"/>
    <property type="match status" value="1"/>
</dbReference>
<organism evidence="4 5">
    <name type="scientific">Rhypophila decipiens</name>
    <dbReference type="NCBI Taxonomy" id="261697"/>
    <lineage>
        <taxon>Eukaryota</taxon>
        <taxon>Fungi</taxon>
        <taxon>Dikarya</taxon>
        <taxon>Ascomycota</taxon>
        <taxon>Pezizomycotina</taxon>
        <taxon>Sordariomycetes</taxon>
        <taxon>Sordariomycetidae</taxon>
        <taxon>Sordariales</taxon>
        <taxon>Naviculisporaceae</taxon>
        <taxon>Rhypophila</taxon>
    </lineage>
</organism>
<evidence type="ECO:0000256" key="1">
    <source>
        <dbReference type="ARBA" id="ARBA00006328"/>
    </source>
</evidence>
<dbReference type="AlphaFoldDB" id="A0AAN6Y2K9"/>
<dbReference type="Proteomes" id="UP001301769">
    <property type="component" value="Unassembled WGS sequence"/>
</dbReference>
<dbReference type="InterPro" id="IPR008030">
    <property type="entry name" value="NmrA-like"/>
</dbReference>
<keyword evidence="5" id="KW-1185">Reference proteome</keyword>
<dbReference type="Pfam" id="PF05368">
    <property type="entry name" value="NmrA"/>
    <property type="match status" value="1"/>
</dbReference>
<protein>
    <recommendedName>
        <fullName evidence="3">NmrA-like domain-containing protein</fullName>
    </recommendedName>
</protein>
<evidence type="ECO:0000256" key="2">
    <source>
        <dbReference type="ARBA" id="ARBA00022857"/>
    </source>
</evidence>
<evidence type="ECO:0000259" key="3">
    <source>
        <dbReference type="Pfam" id="PF05368"/>
    </source>
</evidence>
<evidence type="ECO:0000313" key="4">
    <source>
        <dbReference type="EMBL" id="KAK4211304.1"/>
    </source>
</evidence>
<dbReference type="Gene3D" id="3.90.25.10">
    <property type="entry name" value="UDP-galactose 4-epimerase, domain 1"/>
    <property type="match status" value="1"/>
</dbReference>
<dbReference type="InterPro" id="IPR036291">
    <property type="entry name" value="NAD(P)-bd_dom_sf"/>
</dbReference>
<proteinExistence type="inferred from homology"/>
<sequence>MTVSKAKIIAVTGATGAQGGGVVNIMKKTTGWKVRAITRNTESEAAKKLAQEENVEVVKADFDDEASLKAAMEGVSAIFAVTNWWEPLFQQKTQHEAGEIEERHGMNLARAAASISTLEHYLWSTQPSSKLRLTEEQRKGGFEVPHMDYKAKVDERIRKELPDLAAKTTYLYFGYYPQNMAFFPLLKPFELPGAYGQHVQLIASSPEAKILLAGDMSVNPGIWVRQILKTGKPVMGKYTNVALERWSFSQMAEKWTEITGKRCVVMQVSEEDWTNIWGPAGRELAWQFKFGEMVDPWGSDGREGEFVSWKELGIEESDVVGFEGTIRGLQKAGFF</sequence>
<dbReference type="SUPFAM" id="SSF51735">
    <property type="entry name" value="NAD(P)-binding Rossmann-fold domains"/>
    <property type="match status" value="1"/>
</dbReference>
<feature type="domain" description="NmrA-like" evidence="3">
    <location>
        <begin position="6"/>
        <end position="284"/>
    </location>
</feature>
<gene>
    <name evidence="4" type="ORF">QBC37DRAFT_14675</name>
</gene>
<evidence type="ECO:0000313" key="5">
    <source>
        <dbReference type="Proteomes" id="UP001301769"/>
    </source>
</evidence>
<name>A0AAN6Y2K9_9PEZI</name>